<evidence type="ECO:0000256" key="2">
    <source>
        <dbReference type="ARBA" id="ARBA00006997"/>
    </source>
</evidence>
<dbReference type="SUPFAM" id="SSF52540">
    <property type="entry name" value="P-loop containing nucleoside triphosphate hydrolases"/>
    <property type="match status" value="1"/>
</dbReference>
<dbReference type="GO" id="GO:0005524">
    <property type="term" value="F:ATP binding"/>
    <property type="evidence" value="ECO:0007669"/>
    <property type="project" value="UniProtKB-UniRule"/>
</dbReference>
<keyword evidence="7 11" id="KW-0418">Kinase</keyword>
<dbReference type="EMBL" id="WHNX01000006">
    <property type="protein sequence ID" value="MPW25132.1"/>
    <property type="molecule type" value="Genomic_DNA"/>
</dbReference>
<evidence type="ECO:0000256" key="10">
    <source>
        <dbReference type="ARBA" id="ARBA00048567"/>
    </source>
</evidence>
<comment type="subcellular location">
    <subcellularLocation>
        <location evidence="11">Cytoplasm</location>
    </subcellularLocation>
</comment>
<keyword evidence="11" id="KW-0963">Cytoplasm</keyword>
<dbReference type="GO" id="GO:0000287">
    <property type="term" value="F:magnesium ion binding"/>
    <property type="evidence" value="ECO:0007669"/>
    <property type="project" value="UniProtKB-UniRule"/>
</dbReference>
<feature type="binding site" evidence="11">
    <location>
        <begin position="14"/>
        <end position="19"/>
    </location>
    <ligand>
        <name>ATP</name>
        <dbReference type="ChEBI" id="CHEBI:30616"/>
    </ligand>
</feature>
<evidence type="ECO:0000256" key="1">
    <source>
        <dbReference type="ARBA" id="ARBA00004842"/>
    </source>
</evidence>
<keyword evidence="8 11" id="KW-0067">ATP-binding</keyword>
<keyword evidence="11" id="KW-0479">Metal-binding</keyword>
<comment type="function">
    <text evidence="11">Catalyzes the specific phosphorylation of the 3-hydroxyl group of shikimic acid using ATP as a cosubstrate.</text>
</comment>
<feature type="binding site" evidence="11">
    <location>
        <position position="18"/>
    </location>
    <ligand>
        <name>Mg(2+)</name>
        <dbReference type="ChEBI" id="CHEBI:18420"/>
    </ligand>
</feature>
<evidence type="ECO:0000256" key="8">
    <source>
        <dbReference type="ARBA" id="ARBA00022840"/>
    </source>
</evidence>
<keyword evidence="9 11" id="KW-0057">Aromatic amino acid biosynthesis</keyword>
<evidence type="ECO:0000313" key="12">
    <source>
        <dbReference type="EMBL" id="MPW25132.1"/>
    </source>
</evidence>
<keyword evidence="4 11" id="KW-0028">Amino-acid biosynthesis</keyword>
<dbReference type="InterPro" id="IPR031322">
    <property type="entry name" value="Shikimate/glucono_kinase"/>
</dbReference>
<comment type="caution">
    <text evidence="11">Lacks conserved residue(s) required for the propagation of feature annotation.</text>
</comment>
<dbReference type="GO" id="GO:0004765">
    <property type="term" value="F:shikimate kinase activity"/>
    <property type="evidence" value="ECO:0007669"/>
    <property type="project" value="UniProtKB-UniRule"/>
</dbReference>
<sequence>MEKRHNIALIGFMGTGKSTIGKKLATKLGYEFIDTDKFIEEYEDTSIKEIFSKYGESHFREKETEALTKIVQNTHQVISTGGGIILNAKNRKILMANCFVVHLTAKPRNIYFRIKNNKERPLLNTAHPERTIRQLLHKRYKYYRVCHYTIKTDVGNITSIVNNIAENYNNSTQLSGHKEVF</sequence>
<dbReference type="PROSITE" id="PS01128">
    <property type="entry name" value="SHIKIMATE_KINASE"/>
    <property type="match status" value="1"/>
</dbReference>
<dbReference type="AlphaFoldDB" id="A0A6A7K703"/>
<feature type="binding site" evidence="11">
    <location>
        <position position="120"/>
    </location>
    <ligand>
        <name>ATP</name>
        <dbReference type="ChEBI" id="CHEBI:30616"/>
    </ligand>
</feature>
<accession>A0A6A7K703</accession>
<feature type="binding site" evidence="11">
    <location>
        <position position="36"/>
    </location>
    <ligand>
        <name>substrate</name>
    </ligand>
</feature>
<feature type="binding site" evidence="11">
    <location>
        <position position="60"/>
    </location>
    <ligand>
        <name>substrate</name>
    </ligand>
</feature>
<dbReference type="InterPro" id="IPR000623">
    <property type="entry name" value="Shikimate_kinase/TSH1"/>
</dbReference>
<keyword evidence="13" id="KW-1185">Reference proteome</keyword>
<evidence type="ECO:0000256" key="3">
    <source>
        <dbReference type="ARBA" id="ARBA00012154"/>
    </source>
</evidence>
<dbReference type="Gene3D" id="3.40.50.300">
    <property type="entry name" value="P-loop containing nucleotide triphosphate hydrolases"/>
    <property type="match status" value="1"/>
</dbReference>
<protein>
    <recommendedName>
        <fullName evidence="3 11">Shikimate kinase</fullName>
        <shortName evidence="11">SK</shortName>
        <ecNumber evidence="3 11">2.7.1.71</ecNumber>
    </recommendedName>
</protein>
<dbReference type="RefSeq" id="WP_152802323.1">
    <property type="nucleotide sequence ID" value="NZ_WHNX01000006.1"/>
</dbReference>
<dbReference type="GO" id="GO:0009073">
    <property type="term" value="P:aromatic amino acid family biosynthetic process"/>
    <property type="evidence" value="ECO:0007669"/>
    <property type="project" value="UniProtKB-KW"/>
</dbReference>
<keyword evidence="6 11" id="KW-0547">Nucleotide-binding</keyword>
<name>A0A6A7K703_9FIRM</name>
<comment type="cofactor">
    <cofactor evidence="11">
        <name>Mg(2+)</name>
        <dbReference type="ChEBI" id="CHEBI:18420"/>
    </cofactor>
    <text evidence="11">Binds 1 Mg(2+) ion per subunit.</text>
</comment>
<dbReference type="Pfam" id="PF01202">
    <property type="entry name" value="SKI"/>
    <property type="match status" value="1"/>
</dbReference>
<dbReference type="GO" id="GO:0009423">
    <property type="term" value="P:chorismate biosynthetic process"/>
    <property type="evidence" value="ECO:0007669"/>
    <property type="project" value="UniProtKB-UniRule"/>
</dbReference>
<dbReference type="PRINTS" id="PR01100">
    <property type="entry name" value="SHIKIMTKNASE"/>
</dbReference>
<reference evidence="12 13" key="1">
    <citation type="submission" date="2019-10" db="EMBL/GenBank/DDBJ databases">
        <title>Alkalibaculum tamaniensis sp.nov., a new alkaliphilic acetogen, isolated on methoxylated aromatics from a mud volcano.</title>
        <authorList>
            <person name="Khomyakova M.A."/>
            <person name="Merkel A.Y."/>
            <person name="Bonch-Osmolovskaya E.A."/>
            <person name="Slobodkin A.I."/>
        </authorList>
    </citation>
    <scope>NUCLEOTIDE SEQUENCE [LARGE SCALE GENOMIC DNA]</scope>
    <source>
        <strain evidence="12 13">M08DMB</strain>
    </source>
</reference>
<comment type="subunit">
    <text evidence="11">Monomer.</text>
</comment>
<dbReference type="GO" id="GO:0005829">
    <property type="term" value="C:cytosol"/>
    <property type="evidence" value="ECO:0007669"/>
    <property type="project" value="TreeGrafter"/>
</dbReference>
<comment type="caution">
    <text evidence="12">The sequence shown here is derived from an EMBL/GenBank/DDBJ whole genome shotgun (WGS) entry which is preliminary data.</text>
</comment>
<dbReference type="Proteomes" id="UP000440004">
    <property type="component" value="Unassembled WGS sequence"/>
</dbReference>
<dbReference type="PANTHER" id="PTHR21087">
    <property type="entry name" value="SHIKIMATE KINASE"/>
    <property type="match status" value="1"/>
</dbReference>
<dbReference type="CDD" id="cd00464">
    <property type="entry name" value="SK"/>
    <property type="match status" value="1"/>
</dbReference>
<comment type="catalytic activity">
    <reaction evidence="10 11">
        <text>shikimate + ATP = 3-phosphoshikimate + ADP + H(+)</text>
        <dbReference type="Rhea" id="RHEA:13121"/>
        <dbReference type="ChEBI" id="CHEBI:15378"/>
        <dbReference type="ChEBI" id="CHEBI:30616"/>
        <dbReference type="ChEBI" id="CHEBI:36208"/>
        <dbReference type="ChEBI" id="CHEBI:145989"/>
        <dbReference type="ChEBI" id="CHEBI:456216"/>
        <dbReference type="EC" id="2.7.1.71"/>
    </reaction>
</comment>
<evidence type="ECO:0000256" key="4">
    <source>
        <dbReference type="ARBA" id="ARBA00022605"/>
    </source>
</evidence>
<gene>
    <name evidence="11" type="primary">aroK</name>
    <name evidence="12" type="ORF">GC105_04930</name>
</gene>
<dbReference type="EC" id="2.7.1.71" evidence="3 11"/>
<proteinExistence type="inferred from homology"/>
<feature type="binding site" evidence="11">
    <location>
        <position position="82"/>
    </location>
    <ligand>
        <name>substrate</name>
    </ligand>
</feature>
<organism evidence="12 13">
    <name type="scientific">Alkalibaculum sporogenes</name>
    <dbReference type="NCBI Taxonomy" id="2655001"/>
    <lineage>
        <taxon>Bacteria</taxon>
        <taxon>Bacillati</taxon>
        <taxon>Bacillota</taxon>
        <taxon>Clostridia</taxon>
        <taxon>Eubacteriales</taxon>
        <taxon>Eubacteriaceae</taxon>
        <taxon>Alkalibaculum</taxon>
    </lineage>
</organism>
<evidence type="ECO:0000313" key="13">
    <source>
        <dbReference type="Proteomes" id="UP000440004"/>
    </source>
</evidence>
<dbReference type="PANTHER" id="PTHR21087:SF16">
    <property type="entry name" value="SHIKIMATE KINASE 1, CHLOROPLASTIC"/>
    <property type="match status" value="1"/>
</dbReference>
<evidence type="ECO:0000256" key="7">
    <source>
        <dbReference type="ARBA" id="ARBA00022777"/>
    </source>
</evidence>
<comment type="similarity">
    <text evidence="2 11">Belongs to the shikimate kinase family.</text>
</comment>
<evidence type="ECO:0000256" key="6">
    <source>
        <dbReference type="ARBA" id="ARBA00022741"/>
    </source>
</evidence>
<evidence type="ECO:0000256" key="5">
    <source>
        <dbReference type="ARBA" id="ARBA00022679"/>
    </source>
</evidence>
<keyword evidence="11" id="KW-0460">Magnesium</keyword>
<dbReference type="InterPro" id="IPR023000">
    <property type="entry name" value="Shikimate_kinase_CS"/>
</dbReference>
<keyword evidence="5 11" id="KW-0808">Transferase</keyword>
<dbReference type="UniPathway" id="UPA00053">
    <property type="reaction ID" value="UER00088"/>
</dbReference>
<evidence type="ECO:0000256" key="11">
    <source>
        <dbReference type="HAMAP-Rule" id="MF_00109"/>
    </source>
</evidence>
<dbReference type="InterPro" id="IPR027417">
    <property type="entry name" value="P-loop_NTPase"/>
</dbReference>
<evidence type="ECO:0000256" key="9">
    <source>
        <dbReference type="ARBA" id="ARBA00023141"/>
    </source>
</evidence>
<feature type="binding site" evidence="11">
    <location>
        <position position="139"/>
    </location>
    <ligand>
        <name>substrate</name>
    </ligand>
</feature>
<dbReference type="GO" id="GO:0008652">
    <property type="term" value="P:amino acid biosynthetic process"/>
    <property type="evidence" value="ECO:0007669"/>
    <property type="project" value="UniProtKB-KW"/>
</dbReference>
<dbReference type="HAMAP" id="MF_00109">
    <property type="entry name" value="Shikimate_kinase"/>
    <property type="match status" value="1"/>
</dbReference>
<comment type="pathway">
    <text evidence="1 11">Metabolic intermediate biosynthesis; chorismate biosynthesis; chorismate from D-erythrose 4-phosphate and phosphoenolpyruvate: step 5/7.</text>
</comment>